<keyword evidence="4" id="KW-0408">Iron</keyword>
<sequence length="263" mass="29687">MARLSQARLASLNKSFEDRTPEELFRWARETFGDRLAAISAMQQSGSVVCHMISRLKLDIPVVFVDTGVMFQETLDTRDRLAKEYGLKIITLQPKLTMQEQTEQMGVLYLDVEGQKRCCHMRKVEPMAAIRGKYDALIGSLRRSDGGKRGECPVLAVDPEMNALRINPLAMMEDEPLHNYIAEHKVIVNPLHSQGFSTIGCNRCTTPVLPTEPKRAGRWRHLGPWSMYCGINPTDLDDATSQAIDLPQDLVDRILGQKTDFMI</sequence>
<dbReference type="GO" id="GO:0043866">
    <property type="term" value="F:adenylyl-sulfate reductase (thioredoxin) activity"/>
    <property type="evidence" value="ECO:0007669"/>
    <property type="project" value="UniProtKB-EC"/>
</dbReference>
<gene>
    <name evidence="4 6" type="primary">cysH</name>
    <name evidence="6" type="ORF">Pan44_00610</name>
</gene>
<dbReference type="PANTHER" id="PTHR46509:SF1">
    <property type="entry name" value="PHOSPHOADENOSINE PHOSPHOSULFATE REDUCTASE"/>
    <property type="match status" value="1"/>
</dbReference>
<dbReference type="PANTHER" id="PTHR46509">
    <property type="entry name" value="PHOSPHOADENOSINE PHOSPHOSULFATE REDUCTASE"/>
    <property type="match status" value="1"/>
</dbReference>
<dbReference type="GO" id="GO:0019379">
    <property type="term" value="P:sulfate assimilation, phosphoadenylyl sulfate reduction by phosphoadenylyl-sulfate reductase (thioredoxin)"/>
    <property type="evidence" value="ECO:0007669"/>
    <property type="project" value="UniProtKB-UniRule"/>
</dbReference>
<dbReference type="Gene3D" id="3.40.50.620">
    <property type="entry name" value="HUPs"/>
    <property type="match status" value="1"/>
</dbReference>
<dbReference type="KEGG" id="ccos:Pan44_00610"/>
<dbReference type="InParanoid" id="A0A517S7G4"/>
<evidence type="ECO:0000313" key="7">
    <source>
        <dbReference type="Proteomes" id="UP000315700"/>
    </source>
</evidence>
<dbReference type="GO" id="GO:0051539">
    <property type="term" value="F:4 iron, 4 sulfur cluster binding"/>
    <property type="evidence" value="ECO:0007669"/>
    <property type="project" value="UniProtKB-UniRule"/>
</dbReference>
<dbReference type="GO" id="GO:0070814">
    <property type="term" value="P:hydrogen sulfide biosynthetic process"/>
    <property type="evidence" value="ECO:0007669"/>
    <property type="project" value="UniProtKB-UniRule"/>
</dbReference>
<reference evidence="6 7" key="1">
    <citation type="submission" date="2019-02" db="EMBL/GenBank/DDBJ databases">
        <title>Deep-cultivation of Planctomycetes and their phenomic and genomic characterization uncovers novel biology.</title>
        <authorList>
            <person name="Wiegand S."/>
            <person name="Jogler M."/>
            <person name="Boedeker C."/>
            <person name="Pinto D."/>
            <person name="Vollmers J."/>
            <person name="Rivas-Marin E."/>
            <person name="Kohn T."/>
            <person name="Peeters S.H."/>
            <person name="Heuer A."/>
            <person name="Rast P."/>
            <person name="Oberbeckmann S."/>
            <person name="Bunk B."/>
            <person name="Jeske O."/>
            <person name="Meyerdierks A."/>
            <person name="Storesund J.E."/>
            <person name="Kallscheuer N."/>
            <person name="Luecker S."/>
            <person name="Lage O.M."/>
            <person name="Pohl T."/>
            <person name="Merkel B.J."/>
            <person name="Hornburger P."/>
            <person name="Mueller R.-W."/>
            <person name="Bruemmer F."/>
            <person name="Labrenz M."/>
            <person name="Spormann A.M."/>
            <person name="Op den Camp H."/>
            <person name="Overmann J."/>
            <person name="Amann R."/>
            <person name="Jetten M.S.M."/>
            <person name="Mascher T."/>
            <person name="Medema M.H."/>
            <person name="Devos D.P."/>
            <person name="Kaster A.-K."/>
            <person name="Ovreas L."/>
            <person name="Rohde M."/>
            <person name="Galperin M.Y."/>
            <person name="Jogler C."/>
        </authorList>
    </citation>
    <scope>NUCLEOTIDE SEQUENCE [LARGE SCALE GENOMIC DNA]</scope>
    <source>
        <strain evidence="6 7">Pan44</strain>
    </source>
</reference>
<feature type="binding site" evidence="4">
    <location>
        <position position="204"/>
    </location>
    <ligand>
        <name>[4Fe-4S] cluster</name>
        <dbReference type="ChEBI" id="CHEBI:49883"/>
    </ligand>
</feature>
<comment type="pathway">
    <text evidence="3 4">Sulfur metabolism; hydrogen sulfide biosynthesis; sulfite from sulfate.</text>
</comment>
<feature type="domain" description="Phosphoadenosine phosphosulphate reductase" evidence="5">
    <location>
        <begin position="43"/>
        <end position="207"/>
    </location>
</feature>
<dbReference type="InterPro" id="IPR014729">
    <property type="entry name" value="Rossmann-like_a/b/a_fold"/>
</dbReference>
<dbReference type="Proteomes" id="UP000315700">
    <property type="component" value="Chromosome"/>
</dbReference>
<comment type="subcellular location">
    <subcellularLocation>
        <location evidence="4">Cytoplasm</location>
    </subcellularLocation>
</comment>
<dbReference type="SUPFAM" id="SSF52402">
    <property type="entry name" value="Adenine nucleotide alpha hydrolases-like"/>
    <property type="match status" value="1"/>
</dbReference>
<keyword evidence="7" id="KW-1185">Reference proteome</keyword>
<dbReference type="GO" id="GO:0004604">
    <property type="term" value="F:phosphoadenylyl-sulfate reductase (thioredoxin) activity"/>
    <property type="evidence" value="ECO:0007669"/>
    <property type="project" value="UniProtKB-UniRule"/>
</dbReference>
<evidence type="ECO:0000259" key="5">
    <source>
        <dbReference type="Pfam" id="PF01507"/>
    </source>
</evidence>
<evidence type="ECO:0000313" key="6">
    <source>
        <dbReference type="EMBL" id="QDT52053.1"/>
    </source>
</evidence>
<keyword evidence="2 4" id="KW-0560">Oxidoreductase</keyword>
<accession>A0A517S7G4</accession>
<feature type="binding site" evidence="4">
    <location>
        <position position="201"/>
    </location>
    <ligand>
        <name>[4Fe-4S] cluster</name>
        <dbReference type="ChEBI" id="CHEBI:49883"/>
    </ligand>
</feature>
<dbReference type="PIRSF" id="PIRSF000857">
    <property type="entry name" value="PAPS_reductase"/>
    <property type="match status" value="1"/>
</dbReference>
<evidence type="ECO:0000256" key="1">
    <source>
        <dbReference type="ARBA" id="ARBA00009732"/>
    </source>
</evidence>
<proteinExistence type="inferred from homology"/>
<evidence type="ECO:0000256" key="4">
    <source>
        <dbReference type="HAMAP-Rule" id="MF_00063"/>
    </source>
</evidence>
<dbReference type="InterPro" id="IPR002500">
    <property type="entry name" value="PAPS_reduct_dom"/>
</dbReference>
<feature type="active site" description="Nucleophile; cysteine thiosulfonate intermediate" evidence="4">
    <location>
        <position position="229"/>
    </location>
</feature>
<dbReference type="NCBIfam" id="NF002537">
    <property type="entry name" value="PRK02090.1"/>
    <property type="match status" value="1"/>
</dbReference>
<protein>
    <recommendedName>
        <fullName evidence="4">Adenosine 5'-phosphosulfate reductase</fullName>
        <shortName evidence="4">APS reductase</shortName>
        <ecNumber evidence="4">1.8.4.10</ecNumber>
    </recommendedName>
    <alternativeName>
        <fullName evidence="4">5'-adenylylsulfate reductase</fullName>
    </alternativeName>
    <alternativeName>
        <fullName evidence="4">Thioredoxin-dependent 5'-adenylylsulfate reductase</fullName>
    </alternativeName>
</protein>
<keyword evidence="4" id="KW-0963">Cytoplasm</keyword>
<evidence type="ECO:0000256" key="3">
    <source>
        <dbReference type="ARBA" id="ARBA00024327"/>
    </source>
</evidence>
<dbReference type="HAMAP" id="MF_00063">
    <property type="entry name" value="CysH"/>
    <property type="match status" value="1"/>
</dbReference>
<evidence type="ECO:0000256" key="2">
    <source>
        <dbReference type="ARBA" id="ARBA00023002"/>
    </source>
</evidence>
<comment type="cofactor">
    <cofactor evidence="4">
        <name>[4Fe-4S] cluster</name>
        <dbReference type="ChEBI" id="CHEBI:49883"/>
    </cofactor>
    <text evidence="4">Binds 1 [4Fe-4S] cluster per subunit.</text>
</comment>
<dbReference type="AlphaFoldDB" id="A0A517S7G4"/>
<name>A0A517S7G4_9PLAN</name>
<keyword evidence="4" id="KW-0411">Iron-sulfur</keyword>
<keyword evidence="4" id="KW-0479">Metal-binding</keyword>
<dbReference type="FunCoup" id="A0A517S7G4">
    <property type="interactions" value="288"/>
</dbReference>
<dbReference type="OrthoDB" id="9772604at2"/>
<organism evidence="6 7">
    <name type="scientific">Caulifigura coniformis</name>
    <dbReference type="NCBI Taxonomy" id="2527983"/>
    <lineage>
        <taxon>Bacteria</taxon>
        <taxon>Pseudomonadati</taxon>
        <taxon>Planctomycetota</taxon>
        <taxon>Planctomycetia</taxon>
        <taxon>Planctomycetales</taxon>
        <taxon>Planctomycetaceae</taxon>
        <taxon>Caulifigura</taxon>
    </lineage>
</organism>
<feature type="binding site" evidence="4">
    <location>
        <position position="119"/>
    </location>
    <ligand>
        <name>[4Fe-4S] cluster</name>
        <dbReference type="ChEBI" id="CHEBI:49883"/>
    </ligand>
</feature>
<dbReference type="InterPro" id="IPR004511">
    <property type="entry name" value="PAPS/APS_Rdtase"/>
</dbReference>
<dbReference type="GO" id="GO:0005737">
    <property type="term" value="C:cytoplasm"/>
    <property type="evidence" value="ECO:0007669"/>
    <property type="project" value="UniProtKB-SubCell"/>
</dbReference>
<dbReference type="GO" id="GO:0046872">
    <property type="term" value="F:metal ion binding"/>
    <property type="evidence" value="ECO:0007669"/>
    <property type="project" value="UniProtKB-KW"/>
</dbReference>
<dbReference type="EMBL" id="CP036271">
    <property type="protein sequence ID" value="QDT52053.1"/>
    <property type="molecule type" value="Genomic_DNA"/>
</dbReference>
<dbReference type="Pfam" id="PF01507">
    <property type="entry name" value="PAPS_reduct"/>
    <property type="match status" value="1"/>
</dbReference>
<dbReference type="EC" id="1.8.4.10" evidence="4"/>
<dbReference type="RefSeq" id="WP_145026036.1">
    <property type="nucleotide sequence ID" value="NZ_CP036271.1"/>
</dbReference>
<feature type="binding site" evidence="4">
    <location>
        <position position="118"/>
    </location>
    <ligand>
        <name>[4Fe-4S] cluster</name>
        <dbReference type="ChEBI" id="CHEBI:49883"/>
    </ligand>
</feature>
<comment type="similarity">
    <text evidence="1 4">Belongs to the PAPS reductase family. CysH subfamily.</text>
</comment>
<comment type="catalytic activity">
    <reaction evidence="4">
        <text>[thioredoxin]-disulfide + sulfite + AMP + 2 H(+) = adenosine 5'-phosphosulfate + [thioredoxin]-dithiol</text>
        <dbReference type="Rhea" id="RHEA:21976"/>
        <dbReference type="Rhea" id="RHEA-COMP:10698"/>
        <dbReference type="Rhea" id="RHEA-COMP:10700"/>
        <dbReference type="ChEBI" id="CHEBI:15378"/>
        <dbReference type="ChEBI" id="CHEBI:17359"/>
        <dbReference type="ChEBI" id="CHEBI:29950"/>
        <dbReference type="ChEBI" id="CHEBI:50058"/>
        <dbReference type="ChEBI" id="CHEBI:58243"/>
        <dbReference type="ChEBI" id="CHEBI:456215"/>
        <dbReference type="EC" id="1.8.4.10"/>
    </reaction>
</comment>
<comment type="function">
    <text evidence="4">Catalyzes the formation of sulfite from adenosine 5'-phosphosulfate (APS) using thioredoxin as an electron donor.</text>
</comment>